<protein>
    <submittedName>
        <fullName evidence="2">Uncharacterized protein</fullName>
    </submittedName>
</protein>
<accession>A0A2I1HW64</accession>
<feature type="transmembrane region" description="Helical" evidence="1">
    <location>
        <begin position="26"/>
        <end position="48"/>
    </location>
</feature>
<dbReference type="AlphaFoldDB" id="A0A2I1HW64"/>
<evidence type="ECO:0000313" key="2">
    <source>
        <dbReference type="EMBL" id="PKY63129.1"/>
    </source>
</evidence>
<keyword evidence="1" id="KW-1133">Transmembrane helix</keyword>
<name>A0A2I1HW64_9GLOM</name>
<sequence length="51" mass="5877">MEIETRHTNCGKFMKFGFKDLDFGKFLLSISFFGLLDSCTMFGTAVWLEDT</sequence>
<reference evidence="2 3" key="1">
    <citation type="submission" date="2015-10" db="EMBL/GenBank/DDBJ databases">
        <title>Genome analyses suggest a sexual origin of heterokaryosis in a supposedly ancient asexual fungus.</title>
        <authorList>
            <person name="Ropars J."/>
            <person name="Sedzielewska K."/>
            <person name="Noel J."/>
            <person name="Charron P."/>
            <person name="Farinelli L."/>
            <person name="Marton T."/>
            <person name="Kruger M."/>
            <person name="Pelin A."/>
            <person name="Brachmann A."/>
            <person name="Corradi N."/>
        </authorList>
    </citation>
    <scope>NUCLEOTIDE SEQUENCE [LARGE SCALE GENOMIC DNA]</scope>
    <source>
        <strain evidence="2 3">A4</strain>
    </source>
</reference>
<comment type="caution">
    <text evidence="2">The sequence shown here is derived from an EMBL/GenBank/DDBJ whole genome shotgun (WGS) entry which is preliminary data.</text>
</comment>
<evidence type="ECO:0000313" key="3">
    <source>
        <dbReference type="Proteomes" id="UP000234323"/>
    </source>
</evidence>
<organism evidence="2 3">
    <name type="scientific">Rhizophagus irregularis</name>
    <dbReference type="NCBI Taxonomy" id="588596"/>
    <lineage>
        <taxon>Eukaryota</taxon>
        <taxon>Fungi</taxon>
        <taxon>Fungi incertae sedis</taxon>
        <taxon>Mucoromycota</taxon>
        <taxon>Glomeromycotina</taxon>
        <taxon>Glomeromycetes</taxon>
        <taxon>Glomerales</taxon>
        <taxon>Glomeraceae</taxon>
        <taxon>Rhizophagus</taxon>
    </lineage>
</organism>
<dbReference type="Proteomes" id="UP000234323">
    <property type="component" value="Unassembled WGS sequence"/>
</dbReference>
<proteinExistence type="predicted"/>
<evidence type="ECO:0000256" key="1">
    <source>
        <dbReference type="SAM" id="Phobius"/>
    </source>
</evidence>
<keyword evidence="1" id="KW-0472">Membrane</keyword>
<gene>
    <name evidence="2" type="ORF">RhiirA4_491078</name>
</gene>
<keyword evidence="3" id="KW-1185">Reference proteome</keyword>
<dbReference type="EMBL" id="LLXI01009085">
    <property type="protein sequence ID" value="PKY63129.1"/>
    <property type="molecule type" value="Genomic_DNA"/>
</dbReference>
<keyword evidence="1" id="KW-0812">Transmembrane</keyword>